<keyword evidence="2" id="KW-1185">Reference proteome</keyword>
<evidence type="ECO:0000313" key="1">
    <source>
        <dbReference type="EMBL" id="ALV05478.1"/>
    </source>
</evidence>
<name>A0A0U3CVW5_9BURK</name>
<dbReference type="NCBIfam" id="TIGR02532">
    <property type="entry name" value="IV_pilin_GFxxxE"/>
    <property type="match status" value="1"/>
</dbReference>
<dbReference type="InterPro" id="IPR012902">
    <property type="entry name" value="N_methyl_site"/>
</dbReference>
<dbReference type="STRING" id="76731.RD2015_983"/>
<dbReference type="RefSeq" id="WP_058933940.1">
    <property type="nucleotide sequence ID" value="NZ_CP013729.1"/>
</dbReference>
<dbReference type="Proteomes" id="UP000060699">
    <property type="component" value="Chromosome"/>
</dbReference>
<dbReference type="SUPFAM" id="SSF54523">
    <property type="entry name" value="Pili subunits"/>
    <property type="match status" value="1"/>
</dbReference>
<proteinExistence type="predicted"/>
<organism evidence="1 2">
    <name type="scientific">Roseateles depolymerans</name>
    <dbReference type="NCBI Taxonomy" id="76731"/>
    <lineage>
        <taxon>Bacteria</taxon>
        <taxon>Pseudomonadati</taxon>
        <taxon>Pseudomonadota</taxon>
        <taxon>Betaproteobacteria</taxon>
        <taxon>Burkholderiales</taxon>
        <taxon>Sphaerotilaceae</taxon>
        <taxon>Roseateles</taxon>
    </lineage>
</organism>
<accession>A0A0U3CVW5</accession>
<evidence type="ECO:0000313" key="2">
    <source>
        <dbReference type="Proteomes" id="UP000060699"/>
    </source>
</evidence>
<protein>
    <submittedName>
        <fullName evidence="1">Uncharacterized protein</fullName>
    </submittedName>
</protein>
<dbReference type="EMBL" id="CP013729">
    <property type="protein sequence ID" value="ALV05478.1"/>
    <property type="molecule type" value="Genomic_DNA"/>
</dbReference>
<dbReference type="KEGG" id="rdp:RD2015_983"/>
<sequence length="211" mass="21898">MHLNIHRQPGQQGLTLLELMVVIAIIAIVSAYAMPGLKSWSNNAQIRTTATNLQIALKEAQGEANRSFRQVVFFRTAATTCTGNEQVSTSGTRWVMKMLPLVSTESASAIKCGSLTEAAPLVSIAGPTAVCFSAAGRPTALSATVTGVGAACTTGTDSQIIFGVSPTTTTSNTKKLQVWLNLGGAVRTCDPTRLSTAAPDGCPLANQATTS</sequence>
<dbReference type="AlphaFoldDB" id="A0A0U3CVW5"/>
<dbReference type="InterPro" id="IPR045584">
    <property type="entry name" value="Pilin-like"/>
</dbReference>
<dbReference type="Pfam" id="PF07963">
    <property type="entry name" value="N_methyl"/>
    <property type="match status" value="1"/>
</dbReference>
<reference evidence="1 2" key="1">
    <citation type="submission" date="2015-12" db="EMBL/GenBank/DDBJ databases">
        <title>Complete genome of Roseateles depolymerans KCTC 42856.</title>
        <authorList>
            <person name="Kim K.M."/>
        </authorList>
    </citation>
    <scope>NUCLEOTIDE SEQUENCE [LARGE SCALE GENOMIC DNA]</scope>
    <source>
        <strain evidence="1 2">KCTC 42856</strain>
    </source>
</reference>
<dbReference type="Gene3D" id="3.30.700.10">
    <property type="entry name" value="Glycoprotein, Type 4 Pilin"/>
    <property type="match status" value="1"/>
</dbReference>
<gene>
    <name evidence="1" type="ORF">RD2015_983</name>
</gene>
<dbReference type="OrthoDB" id="5956286at2"/>